<feature type="domain" description="G-protein coupled receptors family 1 profile" evidence="14">
    <location>
        <begin position="24"/>
        <end position="286"/>
    </location>
</feature>
<keyword evidence="11" id="KW-0325">Glycoprotein</keyword>
<feature type="transmembrane region" description="Helical" evidence="13">
    <location>
        <begin position="127"/>
        <end position="150"/>
    </location>
</feature>
<comment type="function">
    <text evidence="1">Putative pheromone receptor.</text>
</comment>
<proteinExistence type="inferred from homology"/>
<dbReference type="GO" id="GO:0019236">
    <property type="term" value="P:response to pheromone"/>
    <property type="evidence" value="ECO:0007669"/>
    <property type="project" value="UniProtKB-KW"/>
</dbReference>
<dbReference type="Gene3D" id="1.20.1070.10">
    <property type="entry name" value="Rhodopsin 7-helix transmembrane proteins"/>
    <property type="match status" value="1"/>
</dbReference>
<feature type="transmembrane region" description="Helical" evidence="13">
    <location>
        <begin position="179"/>
        <end position="207"/>
    </location>
</feature>
<evidence type="ECO:0000256" key="9">
    <source>
        <dbReference type="ARBA" id="ARBA00023136"/>
    </source>
</evidence>
<dbReference type="GeneID" id="100311271"/>
<dbReference type="PaxDb" id="9986-ENSOCUP00000015963"/>
<sequence length="306" mass="34143">MVSSNIDLGILFLIQTGAGILGNSSLLCLYTFTLITRHMLKPTDLILNHLAIANNLVLLYKGIPQILATFGLRSFLDDAGCKLVFYLHRVARGVSLTTTCFLSVFQAIKLNPNIPKWMELNIRSQKYIGFCCSLCWILHFLLNIFIAMIVTGPRKSKNVSMEKDYGFCNSPIPDRSVVILHAVLFSFTDVVCVALMVCASGSMVFVLRRHKKRVQHIHSGSFTPRSSYEVRATSTILILVSLFVSFYSLSSILSFLVTLSVNPSSWLLVTSMLTTSGFPTFCPLLLLARDARVFQFCSACWGKIIF</sequence>
<dbReference type="PANTHER" id="PTHR24062">
    <property type="entry name" value="VOMERONASAL TYPE-1 RECEPTOR"/>
    <property type="match status" value="1"/>
</dbReference>
<dbReference type="CTD" id="100311271"/>
<comment type="similarity">
    <text evidence="3 13">Belongs to the G-protein coupled receptor 1 family.</text>
</comment>
<dbReference type="PRINTS" id="PR01534">
    <property type="entry name" value="VOMERONASL1R"/>
</dbReference>
<keyword evidence="8 13" id="KW-0297">G-protein coupled receptor</keyword>
<dbReference type="AlphaFoldDB" id="G1TGB3"/>
<reference evidence="15" key="2">
    <citation type="submission" date="2025-08" db="UniProtKB">
        <authorList>
            <consortium name="Ensembl"/>
        </authorList>
    </citation>
    <scope>IDENTIFICATION</scope>
    <source>
        <strain evidence="15">Thorbecke</strain>
    </source>
</reference>
<dbReference type="PROSITE" id="PS50262">
    <property type="entry name" value="G_PROTEIN_RECEP_F1_2"/>
    <property type="match status" value="1"/>
</dbReference>
<dbReference type="GO" id="GO:0016503">
    <property type="term" value="F:pheromone receptor activity"/>
    <property type="evidence" value="ECO:0007669"/>
    <property type="project" value="InterPro"/>
</dbReference>
<evidence type="ECO:0000256" key="4">
    <source>
        <dbReference type="ARBA" id="ARBA00022475"/>
    </source>
</evidence>
<dbReference type="FunFam" id="1.20.1070.10:FF:000033">
    <property type="entry name" value="Vomeronasal type-1 receptor"/>
    <property type="match status" value="1"/>
</dbReference>
<evidence type="ECO:0000256" key="5">
    <source>
        <dbReference type="ARBA" id="ARBA00022507"/>
    </source>
</evidence>
<evidence type="ECO:0000256" key="11">
    <source>
        <dbReference type="ARBA" id="ARBA00023180"/>
    </source>
</evidence>
<dbReference type="InParanoid" id="G1TGB3"/>
<evidence type="ECO:0000313" key="15">
    <source>
        <dbReference type="Ensembl" id="ENSOCUP00000015963.2"/>
    </source>
</evidence>
<keyword evidence="12 13" id="KW-0807">Transducer</keyword>
<keyword evidence="6 13" id="KW-0812">Transmembrane</keyword>
<feature type="transmembrane region" description="Helical" evidence="13">
    <location>
        <begin position="235"/>
        <end position="259"/>
    </location>
</feature>
<protein>
    <recommendedName>
        <fullName evidence="13">Vomeronasal type-1 receptor</fullName>
    </recommendedName>
</protein>
<keyword evidence="5 13" id="KW-0589">Pheromone response</keyword>
<organism evidence="15 16">
    <name type="scientific">Oryctolagus cuniculus</name>
    <name type="common">Rabbit</name>
    <dbReference type="NCBI Taxonomy" id="9986"/>
    <lineage>
        <taxon>Eukaryota</taxon>
        <taxon>Metazoa</taxon>
        <taxon>Chordata</taxon>
        <taxon>Craniata</taxon>
        <taxon>Vertebrata</taxon>
        <taxon>Euteleostomi</taxon>
        <taxon>Mammalia</taxon>
        <taxon>Eutheria</taxon>
        <taxon>Euarchontoglires</taxon>
        <taxon>Glires</taxon>
        <taxon>Lagomorpha</taxon>
        <taxon>Leporidae</taxon>
        <taxon>Oryctolagus</taxon>
    </lineage>
</organism>
<dbReference type="InterPro" id="IPR017452">
    <property type="entry name" value="GPCR_Rhodpsn_7TM"/>
</dbReference>
<keyword evidence="10 13" id="KW-0675">Receptor</keyword>
<dbReference type="GO" id="GO:0007606">
    <property type="term" value="P:sensory perception of chemical stimulus"/>
    <property type="evidence" value="ECO:0007669"/>
    <property type="project" value="UniProtKB-ARBA"/>
</dbReference>
<evidence type="ECO:0000256" key="6">
    <source>
        <dbReference type="ARBA" id="ARBA00022692"/>
    </source>
</evidence>
<dbReference type="eggNOG" id="ENOG502RD1P">
    <property type="taxonomic scope" value="Eukaryota"/>
</dbReference>
<evidence type="ECO:0000256" key="3">
    <source>
        <dbReference type="ARBA" id="ARBA00010663"/>
    </source>
</evidence>
<dbReference type="HOGENOM" id="CLU_058641_4_0_1"/>
<dbReference type="InterPro" id="IPR004072">
    <property type="entry name" value="Vmron_rcpt_1"/>
</dbReference>
<evidence type="ECO:0000256" key="1">
    <source>
        <dbReference type="ARBA" id="ARBA00003878"/>
    </source>
</evidence>
<dbReference type="KEGG" id="ocu:100311271"/>
<feature type="transmembrane region" description="Helical" evidence="13">
    <location>
        <begin position="12"/>
        <end position="33"/>
    </location>
</feature>
<keyword evidence="16" id="KW-1185">Reference proteome</keyword>
<dbReference type="SUPFAM" id="SSF81321">
    <property type="entry name" value="Family A G protein-coupled receptor-like"/>
    <property type="match status" value="1"/>
</dbReference>
<evidence type="ECO:0000256" key="13">
    <source>
        <dbReference type="RuleBase" id="RU364061"/>
    </source>
</evidence>
<dbReference type="Pfam" id="PF03402">
    <property type="entry name" value="V1R"/>
    <property type="match status" value="1"/>
</dbReference>
<dbReference type="Ensembl" id="ENSOCUT00000024271.2">
    <property type="protein sequence ID" value="ENSOCUP00000015963.2"/>
    <property type="gene ID" value="ENSOCUG00000024587.2"/>
</dbReference>
<name>G1TGB3_RABIT</name>
<evidence type="ECO:0000256" key="10">
    <source>
        <dbReference type="ARBA" id="ARBA00023170"/>
    </source>
</evidence>
<evidence type="ECO:0000256" key="8">
    <source>
        <dbReference type="ARBA" id="ARBA00023040"/>
    </source>
</evidence>
<dbReference type="GO" id="GO:0005886">
    <property type="term" value="C:plasma membrane"/>
    <property type="evidence" value="ECO:0007669"/>
    <property type="project" value="UniProtKB-SubCell"/>
</dbReference>
<keyword evidence="9 13" id="KW-0472">Membrane</keyword>
<reference evidence="15 16" key="1">
    <citation type="journal article" date="2011" name="Nature">
        <title>A high-resolution map of human evolutionary constraint using 29 mammals.</title>
        <authorList>
            <person name="Lindblad-Toh K."/>
            <person name="Garber M."/>
            <person name="Zuk O."/>
            <person name="Lin M.F."/>
            <person name="Parker B.J."/>
            <person name="Washietl S."/>
            <person name="Kheradpour P."/>
            <person name="Ernst J."/>
            <person name="Jordan G."/>
            <person name="Mauceli E."/>
            <person name="Ward L.D."/>
            <person name="Lowe C.B."/>
            <person name="Holloway A.K."/>
            <person name="Clamp M."/>
            <person name="Gnerre S."/>
            <person name="Alfoldi J."/>
            <person name="Beal K."/>
            <person name="Chang J."/>
            <person name="Clawson H."/>
            <person name="Cuff J."/>
            <person name="Di Palma F."/>
            <person name="Fitzgerald S."/>
            <person name="Flicek P."/>
            <person name="Guttman M."/>
            <person name="Hubisz M.J."/>
            <person name="Jaffe D.B."/>
            <person name="Jungreis I."/>
            <person name="Kent W.J."/>
            <person name="Kostka D."/>
            <person name="Lara M."/>
            <person name="Martins A.L."/>
            <person name="Massingham T."/>
            <person name="Moltke I."/>
            <person name="Raney B.J."/>
            <person name="Rasmussen M.D."/>
            <person name="Robinson J."/>
            <person name="Stark A."/>
            <person name="Vilella A.J."/>
            <person name="Wen J."/>
            <person name="Xie X."/>
            <person name="Zody M.C."/>
            <person name="Baldwin J."/>
            <person name="Bloom T."/>
            <person name="Chin C.W."/>
            <person name="Heiman D."/>
            <person name="Nicol R."/>
            <person name="Nusbaum C."/>
            <person name="Young S."/>
            <person name="Wilkinson J."/>
            <person name="Worley K.C."/>
            <person name="Kovar C.L."/>
            <person name="Muzny D.M."/>
            <person name="Gibbs R.A."/>
            <person name="Cree A."/>
            <person name="Dihn H.H."/>
            <person name="Fowler G."/>
            <person name="Jhangiani S."/>
            <person name="Joshi V."/>
            <person name="Lee S."/>
            <person name="Lewis L.R."/>
            <person name="Nazareth L.V."/>
            <person name="Okwuonu G."/>
            <person name="Santibanez J."/>
            <person name="Warren W.C."/>
            <person name="Mardis E.R."/>
            <person name="Weinstock G.M."/>
            <person name="Wilson R.K."/>
            <person name="Delehaunty K."/>
            <person name="Dooling D."/>
            <person name="Fronik C."/>
            <person name="Fulton L."/>
            <person name="Fulton B."/>
            <person name="Graves T."/>
            <person name="Minx P."/>
            <person name="Sodergren E."/>
            <person name="Birney E."/>
            <person name="Margulies E.H."/>
            <person name="Herrero J."/>
            <person name="Green E.D."/>
            <person name="Haussler D."/>
            <person name="Siepel A."/>
            <person name="Goldman N."/>
            <person name="Pollard K.S."/>
            <person name="Pedersen J.S."/>
            <person name="Lander E.S."/>
            <person name="Kellis M."/>
        </authorList>
    </citation>
    <scope>NUCLEOTIDE SEQUENCE [LARGE SCALE GENOMIC DNA]</scope>
    <source>
        <strain evidence="16">Thorbecke</strain>
    </source>
</reference>
<comment type="subcellular location">
    <subcellularLocation>
        <location evidence="2 13">Cell membrane</location>
        <topology evidence="2 13">Multi-pass membrane protein</topology>
    </subcellularLocation>
</comment>
<evidence type="ECO:0000256" key="7">
    <source>
        <dbReference type="ARBA" id="ARBA00022989"/>
    </source>
</evidence>
<evidence type="ECO:0000259" key="14">
    <source>
        <dbReference type="PROSITE" id="PS50262"/>
    </source>
</evidence>
<dbReference type="OrthoDB" id="9606139at2759"/>
<dbReference type="Proteomes" id="UP000001811">
    <property type="component" value="Unplaced"/>
</dbReference>
<reference evidence="15" key="3">
    <citation type="submission" date="2025-09" db="UniProtKB">
        <authorList>
            <consortium name="Ensembl"/>
        </authorList>
    </citation>
    <scope>IDENTIFICATION</scope>
    <source>
        <strain evidence="15">Thorbecke</strain>
    </source>
</reference>
<keyword evidence="4 13" id="KW-1003">Cell membrane</keyword>
<gene>
    <name evidence="15" type="primary">ORYCUNV1R1653</name>
</gene>
<evidence type="ECO:0000256" key="12">
    <source>
        <dbReference type="ARBA" id="ARBA00023224"/>
    </source>
</evidence>
<evidence type="ECO:0000256" key="2">
    <source>
        <dbReference type="ARBA" id="ARBA00004651"/>
    </source>
</evidence>
<keyword evidence="7 13" id="KW-1133">Transmembrane helix</keyword>
<accession>G1TGB3</accession>
<dbReference type="RefSeq" id="NP_001160824.1">
    <property type="nucleotide sequence ID" value="NM_001167352.1"/>
</dbReference>
<feature type="transmembrane region" description="Helical" evidence="13">
    <location>
        <begin position="265"/>
        <end position="288"/>
    </location>
</feature>
<evidence type="ECO:0000313" key="16">
    <source>
        <dbReference type="Proteomes" id="UP000001811"/>
    </source>
</evidence>
<dbReference type="GeneTree" id="ENSGT00960000186612"/>